<keyword evidence="8" id="KW-0472">Membrane</keyword>
<dbReference type="GO" id="GO:0005886">
    <property type="term" value="C:plasma membrane"/>
    <property type="evidence" value="ECO:0007669"/>
    <property type="project" value="UniProtKB-SubCell"/>
</dbReference>
<name>A0A9N9RZW9_9DIPT</name>
<dbReference type="Pfam" id="PF13855">
    <property type="entry name" value="LRR_8"/>
    <property type="match status" value="1"/>
</dbReference>
<evidence type="ECO:0000256" key="4">
    <source>
        <dbReference type="ARBA" id="ARBA00022692"/>
    </source>
</evidence>
<keyword evidence="10" id="KW-0407">Ion channel</keyword>
<reference evidence="12" key="2">
    <citation type="submission" date="2022-10" db="EMBL/GenBank/DDBJ databases">
        <authorList>
            <consortium name="ENA_rothamsted_submissions"/>
            <consortium name="culmorum"/>
            <person name="King R."/>
        </authorList>
    </citation>
    <scope>NUCLEOTIDE SEQUENCE</scope>
</reference>
<keyword evidence="13" id="KW-1185">Reference proteome</keyword>
<keyword evidence="2" id="KW-0813">Transport</keyword>
<evidence type="ECO:0000256" key="1">
    <source>
        <dbReference type="ARBA" id="ARBA00004162"/>
    </source>
</evidence>
<evidence type="ECO:0000256" key="5">
    <source>
        <dbReference type="ARBA" id="ARBA00022729"/>
    </source>
</evidence>
<proteinExistence type="predicted"/>
<gene>
    <name evidence="12" type="ORF">CHIRRI_LOCUS9862</name>
</gene>
<keyword evidence="7" id="KW-0406">Ion transport</keyword>
<reference evidence="12" key="1">
    <citation type="submission" date="2022-01" db="EMBL/GenBank/DDBJ databases">
        <authorList>
            <person name="King R."/>
        </authorList>
    </citation>
    <scope>NUCLEOTIDE SEQUENCE</scope>
</reference>
<evidence type="ECO:0000256" key="10">
    <source>
        <dbReference type="ARBA" id="ARBA00023303"/>
    </source>
</evidence>
<keyword evidence="9" id="KW-1015">Disulfide bond</keyword>
<dbReference type="PROSITE" id="PS51450">
    <property type="entry name" value="LRR"/>
    <property type="match status" value="1"/>
</dbReference>
<dbReference type="Gene3D" id="3.80.10.10">
    <property type="entry name" value="Ribonuclease Inhibitor"/>
    <property type="match status" value="1"/>
</dbReference>
<dbReference type="EMBL" id="OU895879">
    <property type="protein sequence ID" value="CAG9807010.1"/>
    <property type="molecule type" value="Genomic_DNA"/>
</dbReference>
<feature type="signal peptide" evidence="11">
    <location>
        <begin position="1"/>
        <end position="17"/>
    </location>
</feature>
<comment type="subcellular location">
    <subcellularLocation>
        <location evidence="1">Cell membrane</location>
        <topology evidence="1">Single-pass membrane protein</topology>
    </subcellularLocation>
</comment>
<evidence type="ECO:0000256" key="9">
    <source>
        <dbReference type="ARBA" id="ARBA00023157"/>
    </source>
</evidence>
<evidence type="ECO:0000256" key="2">
    <source>
        <dbReference type="ARBA" id="ARBA00022448"/>
    </source>
</evidence>
<evidence type="ECO:0000256" key="6">
    <source>
        <dbReference type="ARBA" id="ARBA00022989"/>
    </source>
</evidence>
<evidence type="ECO:0000256" key="3">
    <source>
        <dbReference type="ARBA" id="ARBA00022475"/>
    </source>
</evidence>
<evidence type="ECO:0000313" key="12">
    <source>
        <dbReference type="EMBL" id="CAG9807010.1"/>
    </source>
</evidence>
<dbReference type="Proteomes" id="UP001153620">
    <property type="component" value="Chromosome 3"/>
</dbReference>
<organism evidence="12 13">
    <name type="scientific">Chironomus riparius</name>
    <dbReference type="NCBI Taxonomy" id="315576"/>
    <lineage>
        <taxon>Eukaryota</taxon>
        <taxon>Metazoa</taxon>
        <taxon>Ecdysozoa</taxon>
        <taxon>Arthropoda</taxon>
        <taxon>Hexapoda</taxon>
        <taxon>Insecta</taxon>
        <taxon>Pterygota</taxon>
        <taxon>Neoptera</taxon>
        <taxon>Endopterygota</taxon>
        <taxon>Diptera</taxon>
        <taxon>Nematocera</taxon>
        <taxon>Chironomoidea</taxon>
        <taxon>Chironomidae</taxon>
        <taxon>Chironominae</taxon>
        <taxon>Chironomus</taxon>
    </lineage>
</organism>
<dbReference type="GO" id="GO:0034220">
    <property type="term" value="P:monoatomic ion transmembrane transport"/>
    <property type="evidence" value="ECO:0007669"/>
    <property type="project" value="UniProtKB-KW"/>
</dbReference>
<dbReference type="AlphaFoldDB" id="A0A9N9RZW9"/>
<keyword evidence="5 11" id="KW-0732">Signal</keyword>
<evidence type="ECO:0000256" key="7">
    <source>
        <dbReference type="ARBA" id="ARBA00023065"/>
    </source>
</evidence>
<dbReference type="SUPFAM" id="SSF52058">
    <property type="entry name" value="L domain-like"/>
    <property type="match status" value="1"/>
</dbReference>
<accession>A0A9N9RZW9</accession>
<dbReference type="PANTHER" id="PTHR46473:SF10">
    <property type="entry name" value="LD45603P-RELATED"/>
    <property type="match status" value="1"/>
</dbReference>
<dbReference type="OrthoDB" id="676979at2759"/>
<protein>
    <submittedName>
        <fullName evidence="12">Uncharacterized protein</fullName>
    </submittedName>
</protein>
<dbReference type="InterPro" id="IPR032675">
    <property type="entry name" value="LRR_dom_sf"/>
</dbReference>
<evidence type="ECO:0000256" key="8">
    <source>
        <dbReference type="ARBA" id="ARBA00023136"/>
    </source>
</evidence>
<feature type="chain" id="PRO_5040444365" evidence="11">
    <location>
        <begin position="18"/>
        <end position="220"/>
    </location>
</feature>
<dbReference type="PANTHER" id="PTHR46473">
    <property type="entry name" value="GH08155P"/>
    <property type="match status" value="1"/>
</dbReference>
<keyword evidence="3" id="KW-1003">Cell membrane</keyword>
<dbReference type="InterPro" id="IPR051432">
    <property type="entry name" value="KCNMA1_auxiliary"/>
</dbReference>
<keyword evidence="4" id="KW-0812">Transmembrane</keyword>
<evidence type="ECO:0000313" key="13">
    <source>
        <dbReference type="Proteomes" id="UP001153620"/>
    </source>
</evidence>
<evidence type="ECO:0000256" key="11">
    <source>
        <dbReference type="SAM" id="SignalP"/>
    </source>
</evidence>
<keyword evidence="6" id="KW-1133">Transmembrane helix</keyword>
<sequence length="220" mass="25536">MNIRLFIFIAILKHINGVTFKCDFKAQTWYNELHYSYDGMLLNFYECRNTNGEIIDFDTEVTDIKGNHLSGNSNSDVVSFDTENIPMHYFPTELNEFFDNLKSIRIRNSQLKRLREEDLEPFSDLRLLCLSNNNIERLDSDVFKHNKRLEYLSLDVNSMHVVNSGAFDSLNVLKSLLFRGNPCHSDLAFYSRNNVVKLVDSIESKCKDVVTDESNDIKAI</sequence>
<dbReference type="InterPro" id="IPR001611">
    <property type="entry name" value="Leu-rich_rpt"/>
</dbReference>